<dbReference type="CDD" id="cd02513">
    <property type="entry name" value="CMP-NeuAc_Synthase"/>
    <property type="match status" value="1"/>
</dbReference>
<dbReference type="SUPFAM" id="SSF53448">
    <property type="entry name" value="Nucleotide-diphospho-sugar transferases"/>
    <property type="match status" value="1"/>
</dbReference>
<keyword evidence="1" id="KW-0808">Transferase</keyword>
<dbReference type="Pfam" id="PF02348">
    <property type="entry name" value="CTP_transf_3"/>
    <property type="match status" value="1"/>
</dbReference>
<protein>
    <submittedName>
        <fullName evidence="1">Acylneuraminate cytidylyltransferase family protein</fullName>
    </submittedName>
</protein>
<name>A0ABS7DM12_9FIRM</name>
<dbReference type="GO" id="GO:0016779">
    <property type="term" value="F:nucleotidyltransferase activity"/>
    <property type="evidence" value="ECO:0007669"/>
    <property type="project" value="UniProtKB-KW"/>
</dbReference>
<dbReference type="InterPro" id="IPR003329">
    <property type="entry name" value="Cytidylyl_trans"/>
</dbReference>
<evidence type="ECO:0000313" key="2">
    <source>
        <dbReference type="Proteomes" id="UP000719942"/>
    </source>
</evidence>
<dbReference type="Proteomes" id="UP000719942">
    <property type="component" value="Unassembled WGS sequence"/>
</dbReference>
<keyword evidence="1" id="KW-0548">Nucleotidyltransferase</keyword>
<gene>
    <name evidence="1" type="ORF">J5W02_05940</name>
</gene>
<dbReference type="PANTHER" id="PTHR21485:SF6">
    <property type="entry name" value="N-ACYLNEURAMINATE CYTIDYLYLTRANSFERASE-RELATED"/>
    <property type="match status" value="1"/>
</dbReference>
<comment type="caution">
    <text evidence="1">The sequence shown here is derived from an EMBL/GenBank/DDBJ whole genome shotgun (WGS) entry which is preliminary data.</text>
</comment>
<proteinExistence type="predicted"/>
<dbReference type="RefSeq" id="WP_219964757.1">
    <property type="nucleotide sequence ID" value="NZ_JAGFNZ010000002.1"/>
</dbReference>
<dbReference type="Gene3D" id="3.90.550.10">
    <property type="entry name" value="Spore Coat Polysaccharide Biosynthesis Protein SpsA, Chain A"/>
    <property type="match status" value="1"/>
</dbReference>
<accession>A0ABS7DM12</accession>
<dbReference type="PANTHER" id="PTHR21485">
    <property type="entry name" value="HAD SUPERFAMILY MEMBERS CMAS AND KDSC"/>
    <property type="match status" value="1"/>
</dbReference>
<keyword evidence="2" id="KW-1185">Reference proteome</keyword>
<reference evidence="1 2" key="1">
    <citation type="submission" date="2021-03" db="EMBL/GenBank/DDBJ databases">
        <title>Caproiciproducens sp. nov. isolated from feces of cow.</title>
        <authorList>
            <person name="Choi J.-Y."/>
        </authorList>
    </citation>
    <scope>NUCLEOTIDE SEQUENCE [LARGE SCALE GENOMIC DNA]</scope>
    <source>
        <strain evidence="1 2">AGMB10547</strain>
    </source>
</reference>
<organism evidence="1 2">
    <name type="scientific">Caproiciproducens faecalis</name>
    <dbReference type="NCBI Taxonomy" id="2820301"/>
    <lineage>
        <taxon>Bacteria</taxon>
        <taxon>Bacillati</taxon>
        <taxon>Bacillota</taxon>
        <taxon>Clostridia</taxon>
        <taxon>Eubacteriales</taxon>
        <taxon>Acutalibacteraceae</taxon>
        <taxon>Caproiciproducens</taxon>
    </lineage>
</organism>
<sequence>MNILITICGRAGSKGVKNKNMRLFFGKPLINYSIASAYLFKREHHFDTVDICVNSDSDQLLKIAEPYGPTCIRRPEELAQDTSPKVPAIRYSLDEMERKFGLRYDYVMDLDITSPFRTVADMEAALKKAEENPETDVVFSVVPSRRNPYFNMVEYRDGEMKKVLDGGFTARQQAPKVYDMNASIYCYRRDSLYSKLKQSPLDGKFDTIVMRDTAILDIDSEDDFNLLEILACYFFQDEFKELYDYTSRM</sequence>
<evidence type="ECO:0000313" key="1">
    <source>
        <dbReference type="EMBL" id="MBW7572350.1"/>
    </source>
</evidence>
<dbReference type="EMBL" id="JAGFNZ010000002">
    <property type="protein sequence ID" value="MBW7572350.1"/>
    <property type="molecule type" value="Genomic_DNA"/>
</dbReference>
<dbReference type="InterPro" id="IPR050793">
    <property type="entry name" value="CMP-NeuNAc_synthase"/>
</dbReference>
<dbReference type="InterPro" id="IPR029044">
    <property type="entry name" value="Nucleotide-diphossugar_trans"/>
</dbReference>